<dbReference type="AlphaFoldDB" id="A0A4R1XUG8"/>
<dbReference type="EMBL" id="SLVJ01000011">
    <property type="protein sequence ID" value="TCM66781.1"/>
    <property type="molecule type" value="Genomic_DNA"/>
</dbReference>
<dbReference type="SMART" id="SM00062">
    <property type="entry name" value="PBPb"/>
    <property type="match status" value="1"/>
</dbReference>
<dbReference type="NCBIfam" id="TIGR01728">
    <property type="entry name" value="SsuA_fam"/>
    <property type="match status" value="1"/>
</dbReference>
<keyword evidence="4" id="KW-0732">Signal</keyword>
<evidence type="ECO:0000256" key="2">
    <source>
        <dbReference type="ARBA" id="ARBA00010742"/>
    </source>
</evidence>
<keyword evidence="3" id="KW-0813">Transport</keyword>
<dbReference type="InterPro" id="IPR001638">
    <property type="entry name" value="Solute-binding_3/MltF_N"/>
</dbReference>
<dbReference type="Proteomes" id="UP000294963">
    <property type="component" value="Unassembled WGS sequence"/>
</dbReference>
<organism evidence="8 9">
    <name type="scientific">Acinetobacter calcoaceticus</name>
    <dbReference type="NCBI Taxonomy" id="471"/>
    <lineage>
        <taxon>Bacteria</taxon>
        <taxon>Pseudomonadati</taxon>
        <taxon>Pseudomonadota</taxon>
        <taxon>Gammaproteobacteria</taxon>
        <taxon>Moraxellales</taxon>
        <taxon>Moraxellaceae</taxon>
        <taxon>Acinetobacter</taxon>
        <taxon>Acinetobacter calcoaceticus/baumannii complex</taxon>
    </lineage>
</organism>
<dbReference type="PANTHER" id="PTHR30024">
    <property type="entry name" value="ALIPHATIC SULFONATES-BINDING PROTEIN-RELATED"/>
    <property type="match status" value="1"/>
</dbReference>
<evidence type="ECO:0000256" key="5">
    <source>
        <dbReference type="ARBA" id="ARBA00055538"/>
    </source>
</evidence>
<dbReference type="FunFam" id="3.40.190.10:FF:000050">
    <property type="entry name" value="Sulfonate ABC transporter substrate-binding protein"/>
    <property type="match status" value="1"/>
</dbReference>
<dbReference type="InterPro" id="IPR010067">
    <property type="entry name" value="ABC_SsuA_sub-bd"/>
</dbReference>
<comment type="similarity">
    <text evidence="2">Belongs to the bacterial solute-binding protein SsuA/TauA family.</text>
</comment>
<comment type="caution">
    <text evidence="8">The sequence shown here is derived from an EMBL/GenBank/DDBJ whole genome shotgun (WGS) entry which is preliminary data.</text>
</comment>
<dbReference type="SUPFAM" id="SSF53850">
    <property type="entry name" value="Periplasmic binding protein-like II"/>
    <property type="match status" value="1"/>
</dbReference>
<evidence type="ECO:0000313" key="9">
    <source>
        <dbReference type="Proteomes" id="UP000294963"/>
    </source>
</evidence>
<comment type="subcellular location">
    <subcellularLocation>
        <location evidence="1">Periplasm</location>
    </subcellularLocation>
</comment>
<keyword evidence="9" id="KW-1185">Reference proteome</keyword>
<name>A0A4R1XUG8_ACICA</name>
<evidence type="ECO:0000256" key="1">
    <source>
        <dbReference type="ARBA" id="ARBA00004418"/>
    </source>
</evidence>
<dbReference type="GO" id="GO:0016020">
    <property type="term" value="C:membrane"/>
    <property type="evidence" value="ECO:0007669"/>
    <property type="project" value="InterPro"/>
</dbReference>
<proteinExistence type="inferred from homology"/>
<feature type="domain" description="Solute-binding protein family 3/N-terminal" evidence="7">
    <location>
        <begin position="45"/>
        <end position="259"/>
    </location>
</feature>
<evidence type="ECO:0000256" key="6">
    <source>
        <dbReference type="ARBA" id="ARBA00070228"/>
    </source>
</evidence>
<evidence type="ECO:0000256" key="3">
    <source>
        <dbReference type="ARBA" id="ARBA00022448"/>
    </source>
</evidence>
<comment type="function">
    <text evidence="5">Part of a binding-protein-dependent transport system for aliphatic sulfonates. Putative binding protein.</text>
</comment>
<dbReference type="InterPro" id="IPR015168">
    <property type="entry name" value="SsuA/THI5"/>
</dbReference>
<dbReference type="PANTHER" id="PTHR30024:SF42">
    <property type="entry name" value="ALIPHATIC SULFONATES-BINDING PROTEIN-RELATED"/>
    <property type="match status" value="1"/>
</dbReference>
<gene>
    <name evidence="8" type="ORF">EC844_11171</name>
</gene>
<evidence type="ECO:0000259" key="7">
    <source>
        <dbReference type="SMART" id="SM00062"/>
    </source>
</evidence>
<accession>A0A4R1XUG8</accession>
<protein>
    <recommendedName>
        <fullName evidence="6">Putative aliphatic sulfonates-binding protein</fullName>
    </recommendedName>
</protein>
<evidence type="ECO:0000256" key="4">
    <source>
        <dbReference type="ARBA" id="ARBA00022729"/>
    </source>
</evidence>
<evidence type="ECO:0000313" key="8">
    <source>
        <dbReference type="EMBL" id="TCM66781.1"/>
    </source>
</evidence>
<sequence>MNKSTLSTLPKLAIAVVAIAILGLGACSKPTAPEAKPQETTNLSTLSIGYQKAALKLIVAKKNQFFEQQFPNVKIEWKEFPAGPQTLEALSVGAIDFGYTGDAPIIFALSAGKNLQYLGSEQGAKQSHAVLVPPNSPLSNIQALKGTRIALTRGSSAHYFLAETLKEAGLTWADIQPIWLSPADARAALDKKAVDAWVVWEPYISATEKQGNAKILFDSSNLPSIYTFYSAYPKFIQQHPQQALQVIEVLNKTDQWIIDHPQAAAEILAQSTGLDVDIAARVISKKPIPNQVSLLTPEVLKTQQVVADTFYDLKLIPNPAKVDTAAWNGKGSE</sequence>
<dbReference type="GO" id="GO:0042597">
    <property type="term" value="C:periplasmic space"/>
    <property type="evidence" value="ECO:0007669"/>
    <property type="project" value="UniProtKB-SubCell"/>
</dbReference>
<dbReference type="Gene3D" id="3.40.190.10">
    <property type="entry name" value="Periplasmic binding protein-like II"/>
    <property type="match status" value="2"/>
</dbReference>
<dbReference type="PROSITE" id="PS51257">
    <property type="entry name" value="PROKAR_LIPOPROTEIN"/>
    <property type="match status" value="1"/>
</dbReference>
<reference evidence="8 9" key="1">
    <citation type="submission" date="2019-03" db="EMBL/GenBank/DDBJ databases">
        <title>Genomic analyses of the natural microbiome of Caenorhabditis elegans.</title>
        <authorList>
            <person name="Samuel B."/>
        </authorList>
    </citation>
    <scope>NUCLEOTIDE SEQUENCE [LARGE SCALE GENOMIC DNA]</scope>
    <source>
        <strain evidence="8 9">JUb89</strain>
    </source>
</reference>
<dbReference type="GO" id="GO:0042626">
    <property type="term" value="F:ATPase-coupled transmembrane transporter activity"/>
    <property type="evidence" value="ECO:0007669"/>
    <property type="project" value="InterPro"/>
</dbReference>
<dbReference type="Pfam" id="PF09084">
    <property type="entry name" value="NMT1"/>
    <property type="match status" value="1"/>
</dbReference>